<keyword evidence="2" id="KW-0812">Transmembrane</keyword>
<dbReference type="CDD" id="cd14847">
    <property type="entry name" value="DD-carboxypeptidase_like"/>
    <property type="match status" value="1"/>
</dbReference>
<dbReference type="Gene3D" id="3.30.1380.10">
    <property type="match status" value="1"/>
</dbReference>
<dbReference type="InterPro" id="IPR003709">
    <property type="entry name" value="VanY-like_core_dom"/>
</dbReference>
<proteinExistence type="predicted"/>
<dbReference type="SUPFAM" id="SSF55166">
    <property type="entry name" value="Hedgehog/DD-peptidase"/>
    <property type="match status" value="1"/>
</dbReference>
<dbReference type="AlphaFoldDB" id="A0A1T0ABX5"/>
<feature type="domain" description="D-alanyl-D-alanine carboxypeptidase-like core" evidence="3">
    <location>
        <begin position="125"/>
        <end position="255"/>
    </location>
</feature>
<feature type="transmembrane region" description="Helical" evidence="2">
    <location>
        <begin position="18"/>
        <end position="36"/>
    </location>
</feature>
<keyword evidence="2" id="KW-1133">Transmembrane helix</keyword>
<evidence type="ECO:0000256" key="1">
    <source>
        <dbReference type="SAM" id="MobiDB-lite"/>
    </source>
</evidence>
<evidence type="ECO:0000313" key="5">
    <source>
        <dbReference type="Proteomes" id="UP000190435"/>
    </source>
</evidence>
<feature type="region of interest" description="Disordered" evidence="1">
    <location>
        <begin position="347"/>
        <end position="379"/>
    </location>
</feature>
<dbReference type="OrthoDB" id="9792074at2"/>
<feature type="compositionally biased region" description="Basic and acidic residues" evidence="1">
    <location>
        <begin position="347"/>
        <end position="364"/>
    </location>
</feature>
<gene>
    <name evidence="4" type="ORF">B0181_01425</name>
</gene>
<dbReference type="PANTHER" id="PTHR34385:SF1">
    <property type="entry name" value="PEPTIDOGLYCAN L-ALANYL-D-GLUTAMATE ENDOPEPTIDASE CWLK"/>
    <property type="match status" value="1"/>
</dbReference>
<evidence type="ECO:0000256" key="2">
    <source>
        <dbReference type="SAM" id="Phobius"/>
    </source>
</evidence>
<comment type="caution">
    <text evidence="4">The sequence shown here is derived from an EMBL/GenBank/DDBJ whole genome shotgun (WGS) entry which is preliminary data.</text>
</comment>
<keyword evidence="2" id="KW-0472">Membrane</keyword>
<keyword evidence="5" id="KW-1185">Reference proteome</keyword>
<dbReference type="InterPro" id="IPR052179">
    <property type="entry name" value="DD-CPase-like"/>
</dbReference>
<evidence type="ECO:0000259" key="3">
    <source>
        <dbReference type="Pfam" id="PF02557"/>
    </source>
</evidence>
<dbReference type="EMBL" id="MUXU01000010">
    <property type="protein sequence ID" value="OOR92821.1"/>
    <property type="molecule type" value="Genomic_DNA"/>
</dbReference>
<dbReference type="Proteomes" id="UP000190435">
    <property type="component" value="Unassembled WGS sequence"/>
</dbReference>
<reference evidence="4 5" key="1">
    <citation type="submission" date="2017-02" db="EMBL/GenBank/DDBJ databases">
        <title>Draft genome sequence of Moraxella caviae CCUG 355 type strain.</title>
        <authorList>
            <person name="Engstrom-Jakobsson H."/>
            <person name="Salva-Serra F."/>
            <person name="Thorell K."/>
            <person name="Gonzales-Siles L."/>
            <person name="Karlsson R."/>
            <person name="Boulund F."/>
            <person name="Engstrand L."/>
            <person name="Moore E."/>
        </authorList>
    </citation>
    <scope>NUCLEOTIDE SEQUENCE [LARGE SCALE GENOMIC DNA]</scope>
    <source>
        <strain evidence="4 5">CCUG 355</strain>
    </source>
</reference>
<name>A0A1T0ABX5_9GAMM</name>
<sequence length="379" mass="43065">MQHHDKHQSQKKSFLTSLLWKILICLVILLGIAYAGREFLLRFFNHYQNESVLEVQSVDEVNASDEHENAALHDVKNLEQNSQDAYPQPNNQALNSANHDALSAVNGVGESHLTSVDSKYTNKDERVHRETYQPLMDLIAAAQNDGIRLKIVSAYRSYAHQKRIWERKWADSPNDDVYKAQDILRYSSFPGTSRHHWGTDIDFNSVELNYWETQEGRRTHQWLLSNAPRFGFCQVYAPGRTHGYEDEPWHWSHMPTAAQYFQVMSQPNALNVVVNQKVLGAPAVASMQDELMGYITSVSSCNTNLSQTSVQASQGELHKPSADFLAQNHQNESLYDERVSYQETVLSDKDKQALGTTERAKEISQMKQKQAGAELGAGR</sequence>
<dbReference type="GO" id="GO:0006508">
    <property type="term" value="P:proteolysis"/>
    <property type="evidence" value="ECO:0007669"/>
    <property type="project" value="InterPro"/>
</dbReference>
<dbReference type="Pfam" id="PF02557">
    <property type="entry name" value="VanY"/>
    <property type="match status" value="1"/>
</dbReference>
<dbReference type="RefSeq" id="WP_078275714.1">
    <property type="nucleotide sequence ID" value="NZ_CAACXO010000005.1"/>
</dbReference>
<dbReference type="GO" id="GO:0008233">
    <property type="term" value="F:peptidase activity"/>
    <property type="evidence" value="ECO:0007669"/>
    <property type="project" value="InterPro"/>
</dbReference>
<organism evidence="4 5">
    <name type="scientific">Moraxella caviae</name>
    <dbReference type="NCBI Taxonomy" id="34060"/>
    <lineage>
        <taxon>Bacteria</taxon>
        <taxon>Pseudomonadati</taxon>
        <taxon>Pseudomonadota</taxon>
        <taxon>Gammaproteobacteria</taxon>
        <taxon>Moraxellales</taxon>
        <taxon>Moraxellaceae</taxon>
        <taxon>Moraxella</taxon>
    </lineage>
</organism>
<dbReference type="InterPro" id="IPR009045">
    <property type="entry name" value="Zn_M74/Hedgehog-like"/>
</dbReference>
<accession>A0A1T0ABX5</accession>
<protein>
    <recommendedName>
        <fullName evidence="3">D-alanyl-D-alanine carboxypeptidase-like core domain-containing protein</fullName>
    </recommendedName>
</protein>
<dbReference type="PANTHER" id="PTHR34385">
    <property type="entry name" value="D-ALANYL-D-ALANINE CARBOXYPEPTIDASE"/>
    <property type="match status" value="1"/>
</dbReference>
<evidence type="ECO:0000313" key="4">
    <source>
        <dbReference type="EMBL" id="OOR92821.1"/>
    </source>
</evidence>